<evidence type="ECO:0000256" key="1">
    <source>
        <dbReference type="ARBA" id="ARBA00022527"/>
    </source>
</evidence>
<keyword evidence="5" id="KW-0067">ATP-binding</keyword>
<keyword evidence="3" id="KW-0547">Nucleotide-binding</keyword>
<dbReference type="RefSeq" id="WP_012106872.1">
    <property type="nucleotide sequence ID" value="NC_009712.1"/>
</dbReference>
<keyword evidence="8" id="KW-1185">Reference proteome</keyword>
<evidence type="ECO:0000256" key="5">
    <source>
        <dbReference type="ARBA" id="ARBA00022840"/>
    </source>
</evidence>
<dbReference type="KEGG" id="mbn:Mboo_1321"/>
<organism evidence="7 8">
    <name type="scientific">Methanoregula boonei (strain DSM 21154 / JCM 14090 / 6A8)</name>
    <dbReference type="NCBI Taxonomy" id="456442"/>
    <lineage>
        <taxon>Archaea</taxon>
        <taxon>Methanobacteriati</taxon>
        <taxon>Methanobacteriota</taxon>
        <taxon>Stenosarchaea group</taxon>
        <taxon>Methanomicrobia</taxon>
        <taxon>Methanomicrobiales</taxon>
        <taxon>Methanoregulaceae</taxon>
        <taxon>Methanoregula</taxon>
    </lineage>
</organism>
<evidence type="ECO:0000256" key="4">
    <source>
        <dbReference type="ARBA" id="ARBA00022777"/>
    </source>
</evidence>
<accession>A7I7X8</accession>
<keyword evidence="4 7" id="KW-0418">Kinase</keyword>
<dbReference type="SUPFAM" id="SSF56112">
    <property type="entry name" value="Protein kinase-like (PK-like)"/>
    <property type="match status" value="1"/>
</dbReference>
<dbReference type="PROSITE" id="PS50011">
    <property type="entry name" value="PROTEIN_KINASE_DOM"/>
    <property type="match status" value="1"/>
</dbReference>
<dbReference type="AlphaFoldDB" id="A7I7X8"/>
<dbReference type="GeneID" id="5411780"/>
<dbReference type="InterPro" id="IPR000719">
    <property type="entry name" value="Prot_kinase_dom"/>
</dbReference>
<dbReference type="Proteomes" id="UP000002408">
    <property type="component" value="Chromosome"/>
</dbReference>
<evidence type="ECO:0000256" key="3">
    <source>
        <dbReference type="ARBA" id="ARBA00022741"/>
    </source>
</evidence>
<dbReference type="Gene3D" id="1.10.510.10">
    <property type="entry name" value="Transferase(Phosphotransferase) domain 1"/>
    <property type="match status" value="1"/>
</dbReference>
<evidence type="ECO:0000256" key="2">
    <source>
        <dbReference type="ARBA" id="ARBA00022679"/>
    </source>
</evidence>
<dbReference type="GO" id="GO:0004674">
    <property type="term" value="F:protein serine/threonine kinase activity"/>
    <property type="evidence" value="ECO:0007669"/>
    <property type="project" value="UniProtKB-KW"/>
</dbReference>
<feature type="domain" description="Protein kinase" evidence="6">
    <location>
        <begin position="21"/>
        <end position="308"/>
    </location>
</feature>
<proteinExistence type="predicted"/>
<dbReference type="SMART" id="SM00220">
    <property type="entry name" value="S_TKc"/>
    <property type="match status" value="1"/>
</dbReference>
<dbReference type="Pfam" id="PF00069">
    <property type="entry name" value="Pkinase"/>
    <property type="match status" value="1"/>
</dbReference>
<dbReference type="eggNOG" id="arCOG03682">
    <property type="taxonomic scope" value="Archaea"/>
</dbReference>
<evidence type="ECO:0000313" key="8">
    <source>
        <dbReference type="Proteomes" id="UP000002408"/>
    </source>
</evidence>
<keyword evidence="1" id="KW-0723">Serine/threonine-protein kinase</keyword>
<keyword evidence="2" id="KW-0808">Transferase</keyword>
<dbReference type="InterPro" id="IPR011009">
    <property type="entry name" value="Kinase-like_dom_sf"/>
</dbReference>
<sequence length="452" mass="50083">MVAVPLSSGQRLRARQLQTDLQVIKKIGEGTQGEVYLVDGPQGYQTVKWYRPDQATPEQKDAIAYLVRTGPPYGAAGRRFIWPLDLVTADETRQFGYLMARIDTERFAELGEIWAHLKPVPGIAALCEISYQLANSYRALHLSGHCYRDISAGNLMFDPKTGDVLICDNDNVGINRQSQSQVWGTLEYMAPELIRGECDPSTETDLHALAVLLFYLWVWHHPFHGEMEYRYHCWDIPAKKQVYGINPVFVFDPENTTNRLPYDPDYAIARRRWELCPPGLKALFTRAFTEGLSTPGRRVTEGEWQGLFSSLKDRVMPCPRCRAENIAGENGADFSCWNCKSPIPPLPFLLIRRPGGNASIALALGTTLHAYHTDPGNSNGGGTTEIGRVVSHPAIPGAAGIRNLSESTWRVTFPDGTIAAVPPGKAVPLHPKTSIIIDGISCTIMPPGRETS</sequence>
<evidence type="ECO:0000313" key="7">
    <source>
        <dbReference type="EMBL" id="ABS55839.1"/>
    </source>
</evidence>
<evidence type="ECO:0000259" key="6">
    <source>
        <dbReference type="PROSITE" id="PS50011"/>
    </source>
</evidence>
<name>A7I7X8_METB6</name>
<gene>
    <name evidence="7" type="ordered locus">Mboo_1321</name>
</gene>
<protein>
    <submittedName>
        <fullName evidence="7">Protein kinase</fullName>
    </submittedName>
</protein>
<dbReference type="HOGENOM" id="CLU_586510_0_0_2"/>
<dbReference type="PANTHER" id="PTHR24351">
    <property type="entry name" value="RIBOSOMAL PROTEIN S6 KINASE"/>
    <property type="match status" value="1"/>
</dbReference>
<reference evidence="8" key="1">
    <citation type="journal article" date="2015" name="Microbiology">
        <title>Genome of Methanoregula boonei 6A8 reveals adaptations to oligotrophic peatland environments.</title>
        <authorList>
            <person name="Braeuer S."/>
            <person name="Cadillo-Quiroz H."/>
            <person name="Kyrpides N."/>
            <person name="Woyke T."/>
            <person name="Goodwin L."/>
            <person name="Detter C."/>
            <person name="Podell S."/>
            <person name="Yavitt J.B."/>
            <person name="Zinder S.H."/>
        </authorList>
    </citation>
    <scope>NUCLEOTIDE SEQUENCE [LARGE SCALE GENOMIC DNA]</scope>
    <source>
        <strain evidence="8">DSM 21154 / JCM 14090 / 6A8</strain>
    </source>
</reference>
<dbReference type="EMBL" id="CP000780">
    <property type="protein sequence ID" value="ABS55839.1"/>
    <property type="molecule type" value="Genomic_DNA"/>
</dbReference>
<dbReference type="GO" id="GO:0005524">
    <property type="term" value="F:ATP binding"/>
    <property type="evidence" value="ECO:0007669"/>
    <property type="project" value="UniProtKB-KW"/>
</dbReference>
<dbReference type="STRING" id="456442.Mboo_1321"/>